<dbReference type="HOGENOM" id="CLU_3071911_0_0_1"/>
<sequence length="53" mass="6153">MVAALYRVPSCYTTPALVWRHCSSESRCFCWEQSLTFHLDEANACFVKVLPER</sequence>
<dbReference type="AlphaFoldDB" id="J3MAU6"/>
<dbReference type="EnsemblPlants" id="OB06G11400.1">
    <property type="protein sequence ID" value="OB06G11400.1"/>
    <property type="gene ID" value="OB06G11400"/>
</dbReference>
<name>J3MAU6_ORYBR</name>
<reference evidence="1" key="1">
    <citation type="journal article" date="2013" name="Nat. Commun.">
        <title>Whole-genome sequencing of Oryza brachyantha reveals mechanisms underlying Oryza genome evolution.</title>
        <authorList>
            <person name="Chen J."/>
            <person name="Huang Q."/>
            <person name="Gao D."/>
            <person name="Wang J."/>
            <person name="Lang Y."/>
            <person name="Liu T."/>
            <person name="Li B."/>
            <person name="Bai Z."/>
            <person name="Luis Goicoechea J."/>
            <person name="Liang C."/>
            <person name="Chen C."/>
            <person name="Zhang W."/>
            <person name="Sun S."/>
            <person name="Liao Y."/>
            <person name="Zhang X."/>
            <person name="Yang L."/>
            <person name="Song C."/>
            <person name="Wang M."/>
            <person name="Shi J."/>
            <person name="Liu G."/>
            <person name="Liu J."/>
            <person name="Zhou H."/>
            <person name="Zhou W."/>
            <person name="Yu Q."/>
            <person name="An N."/>
            <person name="Chen Y."/>
            <person name="Cai Q."/>
            <person name="Wang B."/>
            <person name="Liu B."/>
            <person name="Min J."/>
            <person name="Huang Y."/>
            <person name="Wu H."/>
            <person name="Li Z."/>
            <person name="Zhang Y."/>
            <person name="Yin Y."/>
            <person name="Song W."/>
            <person name="Jiang J."/>
            <person name="Jackson S.A."/>
            <person name="Wing R.A."/>
            <person name="Wang J."/>
            <person name="Chen M."/>
        </authorList>
    </citation>
    <scope>NUCLEOTIDE SEQUENCE [LARGE SCALE GENOMIC DNA]</scope>
    <source>
        <strain evidence="1">cv. IRGC 101232</strain>
    </source>
</reference>
<dbReference type="Gramene" id="OB06G11400.1">
    <property type="protein sequence ID" value="OB06G11400.1"/>
    <property type="gene ID" value="OB06G11400"/>
</dbReference>
<dbReference type="Proteomes" id="UP000006038">
    <property type="component" value="Chromosome 6"/>
</dbReference>
<evidence type="ECO:0000313" key="1">
    <source>
        <dbReference type="EnsemblPlants" id="OB06G11400.1"/>
    </source>
</evidence>
<protein>
    <submittedName>
        <fullName evidence="1">Uncharacterized protein</fullName>
    </submittedName>
</protein>
<keyword evidence="2" id="KW-1185">Reference proteome</keyword>
<proteinExistence type="predicted"/>
<evidence type="ECO:0000313" key="2">
    <source>
        <dbReference type="Proteomes" id="UP000006038"/>
    </source>
</evidence>
<accession>J3MAU6</accession>
<organism evidence="1">
    <name type="scientific">Oryza brachyantha</name>
    <name type="common">malo sina</name>
    <dbReference type="NCBI Taxonomy" id="4533"/>
    <lineage>
        <taxon>Eukaryota</taxon>
        <taxon>Viridiplantae</taxon>
        <taxon>Streptophyta</taxon>
        <taxon>Embryophyta</taxon>
        <taxon>Tracheophyta</taxon>
        <taxon>Spermatophyta</taxon>
        <taxon>Magnoliopsida</taxon>
        <taxon>Liliopsida</taxon>
        <taxon>Poales</taxon>
        <taxon>Poaceae</taxon>
        <taxon>BOP clade</taxon>
        <taxon>Oryzoideae</taxon>
        <taxon>Oryzeae</taxon>
        <taxon>Oryzinae</taxon>
        <taxon>Oryza</taxon>
    </lineage>
</organism>
<reference evidence="1" key="2">
    <citation type="submission" date="2013-04" db="UniProtKB">
        <authorList>
            <consortium name="EnsemblPlants"/>
        </authorList>
    </citation>
    <scope>IDENTIFICATION</scope>
</reference>